<proteinExistence type="predicted"/>
<evidence type="ECO:0000313" key="1">
    <source>
        <dbReference type="EMBL" id="KAH7959809.1"/>
    </source>
</evidence>
<name>A0ACB8D5Q8_DERSI</name>
<reference evidence="1" key="1">
    <citation type="submission" date="2020-05" db="EMBL/GenBank/DDBJ databases">
        <title>Large-scale comparative analyses of tick genomes elucidate their genetic diversity and vector capacities.</title>
        <authorList>
            <person name="Jia N."/>
            <person name="Wang J."/>
            <person name="Shi W."/>
            <person name="Du L."/>
            <person name="Sun Y."/>
            <person name="Zhan W."/>
            <person name="Jiang J."/>
            <person name="Wang Q."/>
            <person name="Zhang B."/>
            <person name="Ji P."/>
            <person name="Sakyi L.B."/>
            <person name="Cui X."/>
            <person name="Yuan T."/>
            <person name="Jiang B."/>
            <person name="Yang W."/>
            <person name="Lam T.T.-Y."/>
            <person name="Chang Q."/>
            <person name="Ding S."/>
            <person name="Wang X."/>
            <person name="Zhu J."/>
            <person name="Ruan X."/>
            <person name="Zhao L."/>
            <person name="Wei J."/>
            <person name="Que T."/>
            <person name="Du C."/>
            <person name="Cheng J."/>
            <person name="Dai P."/>
            <person name="Han X."/>
            <person name="Huang E."/>
            <person name="Gao Y."/>
            <person name="Liu J."/>
            <person name="Shao H."/>
            <person name="Ye R."/>
            <person name="Li L."/>
            <person name="Wei W."/>
            <person name="Wang X."/>
            <person name="Wang C."/>
            <person name="Yang T."/>
            <person name="Huo Q."/>
            <person name="Li W."/>
            <person name="Guo W."/>
            <person name="Chen H."/>
            <person name="Zhou L."/>
            <person name="Ni X."/>
            <person name="Tian J."/>
            <person name="Zhou Y."/>
            <person name="Sheng Y."/>
            <person name="Liu T."/>
            <person name="Pan Y."/>
            <person name="Xia L."/>
            <person name="Li J."/>
            <person name="Zhao F."/>
            <person name="Cao W."/>
        </authorList>
    </citation>
    <scope>NUCLEOTIDE SEQUENCE</scope>
    <source>
        <strain evidence="1">Dsil-2018</strain>
    </source>
</reference>
<comment type="caution">
    <text evidence="1">The sequence shown here is derived from an EMBL/GenBank/DDBJ whole genome shotgun (WGS) entry which is preliminary data.</text>
</comment>
<evidence type="ECO:0000313" key="2">
    <source>
        <dbReference type="Proteomes" id="UP000821865"/>
    </source>
</evidence>
<protein>
    <submittedName>
        <fullName evidence="1">Uncharacterized protein</fullName>
    </submittedName>
</protein>
<sequence length="494" mass="55883">MAGSNRPELRLAYRIFVMVNILLAVYNMICFQMPRTDVKPCVLVVANHSQQEAADFAAKISQPPPPLPPPQSQPVKAAGPTSVVEKPQFQNRQPLQSKLATTRAPYAASRSRISNNNAGSNGINSTPKREAPAATTAKYVIQEDLILSDVSVPFDASVTLTTQATHEFLQHVPVLCSRWQGPISVAVYAPGTDYAVALDKIAYLRHCDDPCVSANVSWHMVFDRDRAPPAAVVVDSSSSAVFLQSWNGSCASDVMGREYPQFRKAHKMTYPINVLRNVARRRSRTRYILASDIELYPSANVIPRFLNLVAERWRRNATEARAPQVFVLPIFEVQAKQRPPLTKRVLVEMLRNKTAIFFHKWVCDQCQKFPKREEWIEYVPADDDTLGILTTTKRDRTKRSWEPIYIGTNDDPFYGEELTWEGKRDKMSQSYELCLRGYDFHILDNAFLVHAPGIKTIIASEERRRVPFVKVNNAHHARIMNSLKSRYPALAKDC</sequence>
<dbReference type="EMBL" id="CM023472">
    <property type="protein sequence ID" value="KAH7959809.1"/>
    <property type="molecule type" value="Genomic_DNA"/>
</dbReference>
<dbReference type="Proteomes" id="UP000821865">
    <property type="component" value="Chromosome 3"/>
</dbReference>
<organism evidence="1 2">
    <name type="scientific">Dermacentor silvarum</name>
    <name type="common">Tick</name>
    <dbReference type="NCBI Taxonomy" id="543639"/>
    <lineage>
        <taxon>Eukaryota</taxon>
        <taxon>Metazoa</taxon>
        <taxon>Ecdysozoa</taxon>
        <taxon>Arthropoda</taxon>
        <taxon>Chelicerata</taxon>
        <taxon>Arachnida</taxon>
        <taxon>Acari</taxon>
        <taxon>Parasitiformes</taxon>
        <taxon>Ixodida</taxon>
        <taxon>Ixodoidea</taxon>
        <taxon>Ixodidae</taxon>
        <taxon>Rhipicephalinae</taxon>
        <taxon>Dermacentor</taxon>
    </lineage>
</organism>
<accession>A0ACB8D5Q8</accession>
<keyword evidence="2" id="KW-1185">Reference proteome</keyword>
<gene>
    <name evidence="1" type="ORF">HPB49_013970</name>
</gene>